<dbReference type="RefSeq" id="WP_124069616.1">
    <property type="nucleotide sequence ID" value="NZ_CBCRXF010000011.1"/>
</dbReference>
<proteinExistence type="predicted"/>
<dbReference type="InterPro" id="IPR050807">
    <property type="entry name" value="TransReg_Diox_bact_type"/>
</dbReference>
<dbReference type="Pfam" id="PF01381">
    <property type="entry name" value="HTH_3"/>
    <property type="match status" value="1"/>
</dbReference>
<dbReference type="PROSITE" id="PS50943">
    <property type="entry name" value="HTH_CROC1"/>
    <property type="match status" value="1"/>
</dbReference>
<evidence type="ECO:0000313" key="3">
    <source>
        <dbReference type="EMBL" id="VDC25183.1"/>
    </source>
</evidence>
<dbReference type="CDD" id="cd00093">
    <property type="entry name" value="HTH_XRE"/>
    <property type="match status" value="1"/>
</dbReference>
<sequence length="121" mass="13936">MKKISSDKLGRLIIDKREELGLTQEELGEKTEINRQIIGRIENRKHIPSISQLNSIMSVLNFDLNDITEEQEEKSVFVAMMGNAETSNEKEWLEEMVSMMLCLRKHTRIRTSINDANTTIG</sequence>
<dbReference type="EMBL" id="UXAV01000031">
    <property type="protein sequence ID" value="VDC25183.1"/>
    <property type="molecule type" value="Genomic_DNA"/>
</dbReference>
<dbReference type="Proteomes" id="UP000270468">
    <property type="component" value="Unassembled WGS sequence"/>
</dbReference>
<reference evidence="3 4" key="1">
    <citation type="submission" date="2018-11" db="EMBL/GenBank/DDBJ databases">
        <authorList>
            <person name="Criscuolo A."/>
        </authorList>
    </citation>
    <scope>NUCLEOTIDE SEQUENCE [LARGE SCALE GENOMIC DNA]</scope>
    <source>
        <strain evidence="3">ATB-66</strain>
    </source>
</reference>
<evidence type="ECO:0000256" key="1">
    <source>
        <dbReference type="ARBA" id="ARBA00023125"/>
    </source>
</evidence>
<dbReference type="InterPro" id="IPR001387">
    <property type="entry name" value="Cro/C1-type_HTH"/>
</dbReference>
<dbReference type="GO" id="GO:0003700">
    <property type="term" value="F:DNA-binding transcription factor activity"/>
    <property type="evidence" value="ECO:0007669"/>
    <property type="project" value="TreeGrafter"/>
</dbReference>
<dbReference type="GO" id="GO:0005829">
    <property type="term" value="C:cytosol"/>
    <property type="evidence" value="ECO:0007669"/>
    <property type="project" value="TreeGrafter"/>
</dbReference>
<dbReference type="PANTHER" id="PTHR46797:SF1">
    <property type="entry name" value="METHYLPHOSPHONATE SYNTHASE"/>
    <property type="match status" value="1"/>
</dbReference>
<dbReference type="GO" id="GO:0003677">
    <property type="term" value="F:DNA binding"/>
    <property type="evidence" value="ECO:0007669"/>
    <property type="project" value="UniProtKB-KW"/>
</dbReference>
<dbReference type="PANTHER" id="PTHR46797">
    <property type="entry name" value="HTH-TYPE TRANSCRIPTIONAL REGULATOR"/>
    <property type="match status" value="1"/>
</dbReference>
<dbReference type="SUPFAM" id="SSF47413">
    <property type="entry name" value="lambda repressor-like DNA-binding domains"/>
    <property type="match status" value="1"/>
</dbReference>
<dbReference type="SMART" id="SM00530">
    <property type="entry name" value="HTH_XRE"/>
    <property type="match status" value="1"/>
</dbReference>
<evidence type="ECO:0000259" key="2">
    <source>
        <dbReference type="PROSITE" id="PS50943"/>
    </source>
</evidence>
<gene>
    <name evidence="3" type="ORF">FILTAD_01206</name>
</gene>
<keyword evidence="4" id="KW-1185">Reference proteome</keyword>
<dbReference type="Gene3D" id="1.10.260.40">
    <property type="entry name" value="lambda repressor-like DNA-binding domains"/>
    <property type="match status" value="1"/>
</dbReference>
<organism evidence="3 4">
    <name type="scientific">Filibacter tadaridae</name>
    <dbReference type="NCBI Taxonomy" id="2483811"/>
    <lineage>
        <taxon>Bacteria</taxon>
        <taxon>Bacillati</taxon>
        <taxon>Bacillota</taxon>
        <taxon>Bacilli</taxon>
        <taxon>Bacillales</taxon>
        <taxon>Caryophanaceae</taxon>
        <taxon>Filibacter</taxon>
    </lineage>
</organism>
<dbReference type="InterPro" id="IPR010982">
    <property type="entry name" value="Lambda_DNA-bd_dom_sf"/>
</dbReference>
<keyword evidence="1 3" id="KW-0238">DNA-binding</keyword>
<accession>A0A3P5WP11</accession>
<dbReference type="OrthoDB" id="6386941at2"/>
<evidence type="ECO:0000313" key="4">
    <source>
        <dbReference type="Proteomes" id="UP000270468"/>
    </source>
</evidence>
<protein>
    <submittedName>
        <fullName evidence="3">DNA-binding transcriptional repressor PuuR</fullName>
    </submittedName>
</protein>
<dbReference type="AlphaFoldDB" id="A0A3P5WP11"/>
<name>A0A3P5WP11_9BACL</name>
<feature type="domain" description="HTH cro/C1-type" evidence="2">
    <location>
        <begin position="13"/>
        <end position="67"/>
    </location>
</feature>